<dbReference type="NCBIfam" id="NF008113">
    <property type="entry name" value="PRK10860.1"/>
    <property type="match status" value="1"/>
</dbReference>
<evidence type="ECO:0000256" key="1">
    <source>
        <dbReference type="ARBA" id="ARBA00010669"/>
    </source>
</evidence>
<keyword evidence="4 8" id="KW-0479">Metal-binding</keyword>
<dbReference type="InterPro" id="IPR002125">
    <property type="entry name" value="CMP_dCMP_dom"/>
</dbReference>
<dbReference type="InterPro" id="IPR016193">
    <property type="entry name" value="Cytidine_deaminase-like"/>
</dbReference>
<dbReference type="OrthoDB" id="9802676at2"/>
<dbReference type="PROSITE" id="PS00903">
    <property type="entry name" value="CYT_DCMP_DEAMINASES_1"/>
    <property type="match status" value="1"/>
</dbReference>
<feature type="binding site" evidence="8">
    <location>
        <position position="55"/>
    </location>
    <ligand>
        <name>Zn(2+)</name>
        <dbReference type="ChEBI" id="CHEBI:29105"/>
        <note>catalytic</note>
    </ligand>
</feature>
<evidence type="ECO:0000313" key="10">
    <source>
        <dbReference type="EMBL" id="VFP81687.1"/>
    </source>
</evidence>
<dbReference type="PANTHER" id="PTHR11079">
    <property type="entry name" value="CYTOSINE DEAMINASE FAMILY MEMBER"/>
    <property type="match status" value="1"/>
</dbReference>
<keyword evidence="5 8" id="KW-0378">Hydrolase</keyword>
<dbReference type="InterPro" id="IPR028883">
    <property type="entry name" value="tRNA_aden_deaminase"/>
</dbReference>
<evidence type="ECO:0000256" key="2">
    <source>
        <dbReference type="ARBA" id="ARBA00011738"/>
    </source>
</evidence>
<organism evidence="10 11">
    <name type="scientific">Candidatus Erwinia haradaeae</name>
    <dbReference type="NCBI Taxonomy" id="1922217"/>
    <lineage>
        <taxon>Bacteria</taxon>
        <taxon>Pseudomonadati</taxon>
        <taxon>Pseudomonadota</taxon>
        <taxon>Gammaproteobacteria</taxon>
        <taxon>Enterobacterales</taxon>
        <taxon>Erwiniaceae</taxon>
        <taxon>Erwinia</taxon>
    </lineage>
</organism>
<evidence type="ECO:0000256" key="6">
    <source>
        <dbReference type="ARBA" id="ARBA00022833"/>
    </source>
</evidence>
<feature type="binding site" evidence="8">
    <location>
        <position position="85"/>
    </location>
    <ligand>
        <name>Zn(2+)</name>
        <dbReference type="ChEBI" id="CHEBI:29105"/>
        <note>catalytic</note>
    </ligand>
</feature>
<evidence type="ECO:0000256" key="5">
    <source>
        <dbReference type="ARBA" id="ARBA00022801"/>
    </source>
</evidence>
<dbReference type="GeneID" id="66304291"/>
<name>A0A451D7A8_9GAMM</name>
<proteinExistence type="inferred from homology"/>
<reference evidence="10 11" key="1">
    <citation type="submission" date="2019-02" db="EMBL/GenBank/DDBJ databases">
        <authorList>
            <person name="Manzano-Marin A."/>
            <person name="Manzano-Marin A."/>
        </authorList>
    </citation>
    <scope>NUCLEOTIDE SEQUENCE [LARGE SCALE GENOMIC DNA]</scope>
    <source>
        <strain evidence="10 11">ErCicurvipes</strain>
    </source>
</reference>
<feature type="domain" description="CMP/dCMP-type deaminase" evidence="9">
    <location>
        <begin position="4"/>
        <end position="125"/>
    </location>
</feature>
<dbReference type="RefSeq" id="WP_157992353.1">
    <property type="nucleotide sequence ID" value="NZ_LR217713.1"/>
</dbReference>
<dbReference type="HAMAP" id="MF_00972">
    <property type="entry name" value="tRNA_aden_deaminase"/>
    <property type="match status" value="1"/>
</dbReference>
<dbReference type="InterPro" id="IPR016192">
    <property type="entry name" value="APOBEC/CMP_deaminase_Zn-bd"/>
</dbReference>
<dbReference type="Gene3D" id="3.40.140.10">
    <property type="entry name" value="Cytidine Deaminase, domain 2"/>
    <property type="match status" value="1"/>
</dbReference>
<dbReference type="GO" id="GO:0052717">
    <property type="term" value="F:tRNA-specific adenosine-34 deaminase activity"/>
    <property type="evidence" value="ECO:0007669"/>
    <property type="project" value="UniProtKB-UniRule"/>
</dbReference>
<feature type="binding site" evidence="8">
    <location>
        <position position="88"/>
    </location>
    <ligand>
        <name>Zn(2+)</name>
        <dbReference type="ChEBI" id="CHEBI:29105"/>
        <note>catalytic</note>
    </ligand>
</feature>
<keyword evidence="6 8" id="KW-0862">Zinc</keyword>
<dbReference type="FunFam" id="3.40.140.10:FF:000005">
    <property type="entry name" value="tRNA-specific adenosine deaminase"/>
    <property type="match status" value="1"/>
</dbReference>
<gene>
    <name evidence="8 10" type="primary">tadA</name>
    <name evidence="10" type="ORF">ERCICURV3402_012</name>
</gene>
<comment type="catalytic activity">
    <reaction evidence="7 8">
        <text>adenosine(34) in tRNA + H2O + H(+) = inosine(34) in tRNA + NH4(+)</text>
        <dbReference type="Rhea" id="RHEA:43168"/>
        <dbReference type="Rhea" id="RHEA-COMP:10373"/>
        <dbReference type="Rhea" id="RHEA-COMP:10374"/>
        <dbReference type="ChEBI" id="CHEBI:15377"/>
        <dbReference type="ChEBI" id="CHEBI:15378"/>
        <dbReference type="ChEBI" id="CHEBI:28938"/>
        <dbReference type="ChEBI" id="CHEBI:74411"/>
        <dbReference type="ChEBI" id="CHEBI:82852"/>
        <dbReference type="EC" id="3.5.4.33"/>
    </reaction>
</comment>
<comment type="cofactor">
    <cofactor evidence="8">
        <name>Zn(2+)</name>
        <dbReference type="ChEBI" id="CHEBI:29105"/>
    </cofactor>
    <text evidence="8">Binds 1 zinc ion per subunit.</text>
</comment>
<dbReference type="EMBL" id="LR217713">
    <property type="protein sequence ID" value="VFP81687.1"/>
    <property type="molecule type" value="Genomic_DNA"/>
</dbReference>
<protein>
    <recommendedName>
        <fullName evidence="8">tRNA-specific adenosine deaminase</fullName>
        <ecNumber evidence="8">3.5.4.33</ecNumber>
    </recommendedName>
</protein>
<evidence type="ECO:0000256" key="4">
    <source>
        <dbReference type="ARBA" id="ARBA00022723"/>
    </source>
</evidence>
<comment type="similarity">
    <text evidence="1">Belongs to the cytidine and deoxycytidylate deaminase family. ADAT2 subfamily.</text>
</comment>
<comment type="subunit">
    <text evidence="2 8">Homodimer.</text>
</comment>
<dbReference type="CDD" id="cd01285">
    <property type="entry name" value="nucleoside_deaminase"/>
    <property type="match status" value="1"/>
</dbReference>
<dbReference type="GO" id="GO:0008270">
    <property type="term" value="F:zinc ion binding"/>
    <property type="evidence" value="ECO:0007669"/>
    <property type="project" value="UniProtKB-UniRule"/>
</dbReference>
<dbReference type="Pfam" id="PF00383">
    <property type="entry name" value="dCMP_cyt_deam_1"/>
    <property type="match status" value="1"/>
</dbReference>
<sequence>MTDPSDLYWMHHALLLAYYAQYHREIPIGAVLVIHNHLISKGWNQPIRLNDPTAHAEIVALREAGRVIQNYRLVNSTLYVTMEPCLMCFGAIIHSRVKRLVYGTSNTKHETIRTLKYIQETLKVHHHIQIESGILEKECKIVLNQFFRYQRIKKTNLIS</sequence>
<evidence type="ECO:0000256" key="7">
    <source>
        <dbReference type="ARBA" id="ARBA00048045"/>
    </source>
</evidence>
<accession>A0A451D7A8</accession>
<comment type="function">
    <text evidence="8">Catalyzes the deamination of adenosine to inosine at the wobble position 34 of tRNA(Arg2).</text>
</comment>
<dbReference type="GO" id="GO:0002100">
    <property type="term" value="P:tRNA wobble adenosine to inosine editing"/>
    <property type="evidence" value="ECO:0007669"/>
    <property type="project" value="UniProtKB-UniRule"/>
</dbReference>
<dbReference type="PANTHER" id="PTHR11079:SF202">
    <property type="entry name" value="TRNA-SPECIFIC ADENOSINE DEAMINASE"/>
    <property type="match status" value="1"/>
</dbReference>
<dbReference type="AlphaFoldDB" id="A0A451D7A8"/>
<dbReference type="Proteomes" id="UP000294441">
    <property type="component" value="Chromosome 1"/>
</dbReference>
<evidence type="ECO:0000256" key="8">
    <source>
        <dbReference type="HAMAP-Rule" id="MF_00972"/>
    </source>
</evidence>
<dbReference type="PROSITE" id="PS51747">
    <property type="entry name" value="CYT_DCMP_DEAMINASES_2"/>
    <property type="match status" value="1"/>
</dbReference>
<evidence type="ECO:0000259" key="9">
    <source>
        <dbReference type="PROSITE" id="PS51747"/>
    </source>
</evidence>
<dbReference type="EC" id="3.5.4.33" evidence="8"/>
<evidence type="ECO:0000256" key="3">
    <source>
        <dbReference type="ARBA" id="ARBA00022694"/>
    </source>
</evidence>
<evidence type="ECO:0000313" key="11">
    <source>
        <dbReference type="Proteomes" id="UP000294441"/>
    </source>
</evidence>
<feature type="active site" description="Proton donor" evidence="8">
    <location>
        <position position="57"/>
    </location>
</feature>
<dbReference type="SUPFAM" id="SSF53927">
    <property type="entry name" value="Cytidine deaminase-like"/>
    <property type="match status" value="1"/>
</dbReference>
<keyword evidence="3 8" id="KW-0819">tRNA processing</keyword>